<comment type="caution">
    <text evidence="3">The sequence shown here is derived from an EMBL/GenBank/DDBJ whole genome shotgun (WGS) entry which is preliminary data.</text>
</comment>
<reference evidence="3" key="1">
    <citation type="journal article" date="2014" name="Int. J. Syst. Evol. Microbiol.">
        <title>Complete genome sequence of Corynebacterium casei LMG S-19264T (=DSM 44701T), isolated from a smear-ripened cheese.</title>
        <authorList>
            <consortium name="US DOE Joint Genome Institute (JGI-PGF)"/>
            <person name="Walter F."/>
            <person name="Albersmeier A."/>
            <person name="Kalinowski J."/>
            <person name="Ruckert C."/>
        </authorList>
    </citation>
    <scope>NUCLEOTIDE SEQUENCE</scope>
    <source>
        <strain evidence="3">CGMCC 4.7110</strain>
    </source>
</reference>
<evidence type="ECO:0000313" key="3">
    <source>
        <dbReference type="EMBL" id="GGM96247.1"/>
    </source>
</evidence>
<keyword evidence="2" id="KW-1133">Transmembrane helix</keyword>
<dbReference type="InterPro" id="IPR007436">
    <property type="entry name" value="DUF485"/>
</dbReference>
<reference evidence="3" key="2">
    <citation type="submission" date="2020-09" db="EMBL/GenBank/DDBJ databases">
        <authorList>
            <person name="Sun Q."/>
            <person name="Zhou Y."/>
        </authorList>
    </citation>
    <scope>NUCLEOTIDE SEQUENCE</scope>
    <source>
        <strain evidence="3">CGMCC 4.7110</strain>
    </source>
</reference>
<dbReference type="EMBL" id="BMML01000003">
    <property type="protein sequence ID" value="GGM96247.1"/>
    <property type="molecule type" value="Genomic_DNA"/>
</dbReference>
<evidence type="ECO:0000256" key="1">
    <source>
        <dbReference type="SAM" id="MobiDB-lite"/>
    </source>
</evidence>
<sequence length="151" mass="16665">MSYDVPELPSDRPSHGPSHDGRYDRVYDRPSPTWSTGQEAYGTGRAGPRSGAHRTLRLLRRAYRWHRRVATLTALGYFVAFLTLTVKAPSLMARPGPGGLPTGLVLALVQIPVTWLAVLLYEAAAHRFVDPLARRARRQASVSGADREHAP</sequence>
<feature type="compositionally biased region" description="Basic and acidic residues" evidence="1">
    <location>
        <begin position="9"/>
        <end position="28"/>
    </location>
</feature>
<dbReference type="AlphaFoldDB" id="A0A917UKP0"/>
<dbReference type="Proteomes" id="UP000653411">
    <property type="component" value="Unassembled WGS sequence"/>
</dbReference>
<dbReference type="Pfam" id="PF04341">
    <property type="entry name" value="DUF485"/>
    <property type="match status" value="1"/>
</dbReference>
<evidence type="ECO:0000313" key="4">
    <source>
        <dbReference type="Proteomes" id="UP000653411"/>
    </source>
</evidence>
<name>A0A917UKP0_9ACTN</name>
<evidence type="ECO:0008006" key="5">
    <source>
        <dbReference type="Google" id="ProtNLM"/>
    </source>
</evidence>
<feature type="transmembrane region" description="Helical" evidence="2">
    <location>
        <begin position="100"/>
        <end position="121"/>
    </location>
</feature>
<keyword evidence="2" id="KW-0812">Transmembrane</keyword>
<feature type="transmembrane region" description="Helical" evidence="2">
    <location>
        <begin position="69"/>
        <end position="88"/>
    </location>
</feature>
<dbReference type="RefSeq" id="WP_189261890.1">
    <property type="nucleotide sequence ID" value="NZ_BMML01000003.1"/>
</dbReference>
<evidence type="ECO:0000256" key="2">
    <source>
        <dbReference type="SAM" id="Phobius"/>
    </source>
</evidence>
<keyword evidence="4" id="KW-1185">Reference proteome</keyword>
<keyword evidence="2" id="KW-0472">Membrane</keyword>
<feature type="region of interest" description="Disordered" evidence="1">
    <location>
        <begin position="1"/>
        <end position="48"/>
    </location>
</feature>
<gene>
    <name evidence="3" type="ORF">GCM10011578_016050</name>
</gene>
<organism evidence="3 4">
    <name type="scientific">Streptomyces fuscichromogenes</name>
    <dbReference type="NCBI Taxonomy" id="1324013"/>
    <lineage>
        <taxon>Bacteria</taxon>
        <taxon>Bacillati</taxon>
        <taxon>Actinomycetota</taxon>
        <taxon>Actinomycetes</taxon>
        <taxon>Kitasatosporales</taxon>
        <taxon>Streptomycetaceae</taxon>
        <taxon>Streptomyces</taxon>
    </lineage>
</organism>
<accession>A0A917UKP0</accession>
<proteinExistence type="predicted"/>
<protein>
    <recommendedName>
        <fullName evidence="5">DUF485 domain-containing protein</fullName>
    </recommendedName>
</protein>